<dbReference type="Gene3D" id="3.40.710.10">
    <property type="entry name" value="DD-peptidase/beta-lactamase superfamily"/>
    <property type="match status" value="1"/>
</dbReference>
<dbReference type="Pfam" id="PF13354">
    <property type="entry name" value="Beta-lactamase2"/>
    <property type="match status" value="1"/>
</dbReference>
<dbReference type="RefSeq" id="WP_130479807.1">
    <property type="nucleotide sequence ID" value="NZ_SFCC01000025.1"/>
</dbReference>
<name>A0A4Q7IWY2_9PSEU</name>
<evidence type="ECO:0000313" key="6">
    <source>
        <dbReference type="Proteomes" id="UP000292003"/>
    </source>
</evidence>
<dbReference type="PANTHER" id="PTHR35333:SF5">
    <property type="entry name" value="CONSERVED LIPOPROTEIN LPQF-RELATED"/>
    <property type="match status" value="1"/>
</dbReference>
<accession>A0A4Q7IWY2</accession>
<dbReference type="InterPro" id="IPR006311">
    <property type="entry name" value="TAT_signal"/>
</dbReference>
<dbReference type="Proteomes" id="UP000292003">
    <property type="component" value="Unassembled WGS sequence"/>
</dbReference>
<dbReference type="OrthoDB" id="503335at2"/>
<evidence type="ECO:0000259" key="4">
    <source>
        <dbReference type="Pfam" id="PF13354"/>
    </source>
</evidence>
<dbReference type="InterPro" id="IPR012338">
    <property type="entry name" value="Beta-lactam/transpept-like"/>
</dbReference>
<dbReference type="SUPFAM" id="SSF56601">
    <property type="entry name" value="beta-lactamase/transpeptidase-like"/>
    <property type="match status" value="1"/>
</dbReference>
<evidence type="ECO:0000313" key="5">
    <source>
        <dbReference type="EMBL" id="RZQ59430.1"/>
    </source>
</evidence>
<dbReference type="GO" id="GO:0046677">
    <property type="term" value="P:response to antibiotic"/>
    <property type="evidence" value="ECO:0007669"/>
    <property type="project" value="InterPro"/>
</dbReference>
<comment type="caution">
    <text evidence="5">The sequence shown here is derived from an EMBL/GenBank/DDBJ whole genome shotgun (WGS) entry which is preliminary data.</text>
</comment>
<reference evidence="5 6" key="1">
    <citation type="submission" date="2019-02" db="EMBL/GenBank/DDBJ databases">
        <title>Draft genome sequence of Amycolatopsis sp. 8-3EHSu isolated from roots of Suaeda maritima.</title>
        <authorList>
            <person name="Duangmal K."/>
            <person name="Chantavorakit T."/>
        </authorList>
    </citation>
    <scope>NUCLEOTIDE SEQUENCE [LARGE SCALE GENOMIC DNA]</scope>
    <source>
        <strain evidence="5 6">8-3EHSu</strain>
    </source>
</reference>
<dbReference type="EMBL" id="SFCC01000025">
    <property type="protein sequence ID" value="RZQ59430.1"/>
    <property type="molecule type" value="Genomic_DNA"/>
</dbReference>
<dbReference type="GO" id="GO:0008800">
    <property type="term" value="F:beta-lactamase activity"/>
    <property type="evidence" value="ECO:0007669"/>
    <property type="project" value="InterPro"/>
</dbReference>
<feature type="chain" id="PRO_5020874316" description="Beta-lactamase" evidence="3">
    <location>
        <begin position="28"/>
        <end position="362"/>
    </location>
</feature>
<dbReference type="InterPro" id="IPR045155">
    <property type="entry name" value="Beta-lactam_cat"/>
</dbReference>
<evidence type="ECO:0000256" key="3">
    <source>
        <dbReference type="SAM" id="SignalP"/>
    </source>
</evidence>
<sequence length="362" mass="38290">MALTRRQVLGAAAAAGAATLVPTAARAAAPRGWLDWIAAHRGQVAALADTGAGTLAHREHVPHLLASTVKVVHLAAYATAVAEGRLDPAEPVRLGDWDNHYPYVGDGGAHLQALTALGIPYGDLGTALDPDRTVSLDTLAAAMIDFSDNAAPDYLRRRLGESALHRAAARGGWHRPDTRSFQGEILQLVLPELAAPAGAPAALRRRVGDRLALRFIRDQAFRQHVVSRIPGMPKTPDEQWPSAREHAKGTAADLFALHRSIATGSYPVPGALPVLRGHLERSLAGKLPPGAVAVGFKGGSLPRTLNMAMTVRWRDGRTGVLVLLLHGVTEADMGNSAALGELCLEVLSRPERLADLARALGH</sequence>
<gene>
    <name evidence="5" type="ORF">EWH70_34535</name>
</gene>
<proteinExistence type="predicted"/>
<dbReference type="InterPro" id="IPR000871">
    <property type="entry name" value="Beta-lactam_class-A"/>
</dbReference>
<feature type="signal peptide" evidence="3">
    <location>
        <begin position="1"/>
        <end position="27"/>
    </location>
</feature>
<dbReference type="PANTHER" id="PTHR35333">
    <property type="entry name" value="BETA-LACTAMASE"/>
    <property type="match status" value="1"/>
</dbReference>
<protein>
    <recommendedName>
        <fullName evidence="1">Beta-lactamase</fullName>
    </recommendedName>
    <alternativeName>
        <fullName evidence="2">Penicillinase</fullName>
    </alternativeName>
</protein>
<dbReference type="GO" id="GO:0030655">
    <property type="term" value="P:beta-lactam antibiotic catabolic process"/>
    <property type="evidence" value="ECO:0007669"/>
    <property type="project" value="InterPro"/>
</dbReference>
<dbReference type="PROSITE" id="PS51318">
    <property type="entry name" value="TAT"/>
    <property type="match status" value="1"/>
</dbReference>
<keyword evidence="6" id="KW-1185">Reference proteome</keyword>
<evidence type="ECO:0000256" key="2">
    <source>
        <dbReference type="ARBA" id="ARBA00030171"/>
    </source>
</evidence>
<keyword evidence="3" id="KW-0732">Signal</keyword>
<organism evidence="5 6">
    <name type="scientific">Amycolatopsis suaedae</name>
    <dbReference type="NCBI Taxonomy" id="2510978"/>
    <lineage>
        <taxon>Bacteria</taxon>
        <taxon>Bacillati</taxon>
        <taxon>Actinomycetota</taxon>
        <taxon>Actinomycetes</taxon>
        <taxon>Pseudonocardiales</taxon>
        <taxon>Pseudonocardiaceae</taxon>
        <taxon>Amycolatopsis</taxon>
    </lineage>
</organism>
<evidence type="ECO:0000256" key="1">
    <source>
        <dbReference type="ARBA" id="ARBA00018879"/>
    </source>
</evidence>
<feature type="domain" description="Beta-lactamase class A catalytic" evidence="4">
    <location>
        <begin position="50"/>
        <end position="175"/>
    </location>
</feature>
<dbReference type="AlphaFoldDB" id="A0A4Q7IWY2"/>